<feature type="domain" description="MADF" evidence="3">
    <location>
        <begin position="25"/>
        <end position="136"/>
    </location>
</feature>
<dbReference type="PANTHER" id="PTHR12243">
    <property type="entry name" value="MADF DOMAIN TRANSCRIPTION FACTOR"/>
    <property type="match status" value="1"/>
</dbReference>
<protein>
    <submittedName>
        <fullName evidence="4">CLUMA_CG012482, isoform A</fullName>
    </submittedName>
</protein>
<evidence type="ECO:0000313" key="4">
    <source>
        <dbReference type="EMBL" id="CRK99163.1"/>
    </source>
</evidence>
<dbReference type="Pfam" id="PF10545">
    <property type="entry name" value="MADF_DNA_bdg"/>
    <property type="match status" value="1"/>
</dbReference>
<dbReference type="AlphaFoldDB" id="A0A1J1IG28"/>
<organism evidence="4 5">
    <name type="scientific">Clunio marinus</name>
    <dbReference type="NCBI Taxonomy" id="568069"/>
    <lineage>
        <taxon>Eukaryota</taxon>
        <taxon>Metazoa</taxon>
        <taxon>Ecdysozoa</taxon>
        <taxon>Arthropoda</taxon>
        <taxon>Hexapoda</taxon>
        <taxon>Insecta</taxon>
        <taxon>Pterygota</taxon>
        <taxon>Neoptera</taxon>
        <taxon>Endopterygota</taxon>
        <taxon>Diptera</taxon>
        <taxon>Nematocera</taxon>
        <taxon>Chironomoidea</taxon>
        <taxon>Chironomidae</taxon>
        <taxon>Clunio</taxon>
    </lineage>
</organism>
<dbReference type="InterPro" id="IPR006578">
    <property type="entry name" value="MADF-dom"/>
</dbReference>
<feature type="compositionally biased region" description="Low complexity" evidence="2">
    <location>
        <begin position="224"/>
        <end position="238"/>
    </location>
</feature>
<evidence type="ECO:0000256" key="2">
    <source>
        <dbReference type="SAM" id="MobiDB-lite"/>
    </source>
</evidence>
<dbReference type="PROSITE" id="PS51029">
    <property type="entry name" value="MADF"/>
    <property type="match status" value="1"/>
</dbReference>
<feature type="compositionally biased region" description="Low complexity" evidence="2">
    <location>
        <begin position="165"/>
        <end position="175"/>
    </location>
</feature>
<feature type="region of interest" description="Disordered" evidence="2">
    <location>
        <begin position="221"/>
        <end position="263"/>
    </location>
</feature>
<dbReference type="PANTHER" id="PTHR12243:SF67">
    <property type="entry name" value="COREPRESSOR OF PANGOLIN, ISOFORM A-RELATED"/>
    <property type="match status" value="1"/>
</dbReference>
<dbReference type="InterPro" id="IPR039353">
    <property type="entry name" value="TF_Adf1"/>
</dbReference>
<keyword evidence="5" id="KW-1185">Reference proteome</keyword>
<dbReference type="SMART" id="SM00595">
    <property type="entry name" value="MADF"/>
    <property type="match status" value="1"/>
</dbReference>
<feature type="compositionally biased region" description="Polar residues" evidence="2">
    <location>
        <begin position="239"/>
        <end position="251"/>
    </location>
</feature>
<feature type="coiled-coil region" evidence="1">
    <location>
        <begin position="86"/>
        <end position="113"/>
    </location>
</feature>
<keyword evidence="1" id="KW-0175">Coiled coil</keyword>
<reference evidence="4 5" key="1">
    <citation type="submission" date="2015-04" db="EMBL/GenBank/DDBJ databases">
        <authorList>
            <person name="Syromyatnikov M.Y."/>
            <person name="Popov V.N."/>
        </authorList>
    </citation>
    <scope>NUCLEOTIDE SEQUENCE [LARGE SCALE GENOMIC DNA]</scope>
</reference>
<accession>A0A1J1IG28</accession>
<evidence type="ECO:0000259" key="3">
    <source>
        <dbReference type="PROSITE" id="PS51029"/>
    </source>
</evidence>
<evidence type="ECO:0000313" key="5">
    <source>
        <dbReference type="Proteomes" id="UP000183832"/>
    </source>
</evidence>
<dbReference type="STRING" id="568069.A0A1J1IG28"/>
<dbReference type="GO" id="GO:0005634">
    <property type="term" value="C:nucleus"/>
    <property type="evidence" value="ECO:0007669"/>
    <property type="project" value="TreeGrafter"/>
</dbReference>
<dbReference type="GO" id="GO:0006357">
    <property type="term" value="P:regulation of transcription by RNA polymerase II"/>
    <property type="evidence" value="ECO:0007669"/>
    <property type="project" value="TreeGrafter"/>
</dbReference>
<evidence type="ECO:0000256" key="1">
    <source>
        <dbReference type="SAM" id="Coils"/>
    </source>
</evidence>
<dbReference type="OrthoDB" id="7408914at2759"/>
<sequence length="325" mass="37269">MNEIQQQQQYYNMVNTSKMGDLDVNLITLYARTPALYDKRNPFYKDKQYSERAWNDISMKLGYKGNRYQHDDVADLDTESLDPFSVEILKDRMLQLRNRYNLEKRKIESMRSATCPNPKSTWALYKYLLFFDGHIKQRRSYKMLKKIQDAEAEKSRSSDNRHENSMASSSNNESFSGDFALMSNFMRDRNNSMNEIKNEEDSDLDMVEAIPILNDNSSDSQILNFNNANGAKNGNASNHQNTESSPINDSSGGPPPMTIIPQHPYAATTTSTSYDSFANLDKKFNKYNAFGQFIAASLADLTDDKATDVMQRITMEIFAAQRDLN</sequence>
<dbReference type="EMBL" id="CVRI01000049">
    <property type="protein sequence ID" value="CRK99163.1"/>
    <property type="molecule type" value="Genomic_DNA"/>
</dbReference>
<gene>
    <name evidence="4" type="primary">putative GM10256</name>
    <name evidence="4" type="ORF">CLUMA_CG012482</name>
</gene>
<proteinExistence type="predicted"/>
<dbReference type="GO" id="GO:0005667">
    <property type="term" value="C:transcription regulator complex"/>
    <property type="evidence" value="ECO:0007669"/>
    <property type="project" value="TreeGrafter"/>
</dbReference>
<dbReference type="Proteomes" id="UP000183832">
    <property type="component" value="Unassembled WGS sequence"/>
</dbReference>
<feature type="region of interest" description="Disordered" evidence="2">
    <location>
        <begin position="151"/>
        <end position="175"/>
    </location>
</feature>
<feature type="compositionally biased region" description="Basic and acidic residues" evidence="2">
    <location>
        <begin position="151"/>
        <end position="164"/>
    </location>
</feature>
<name>A0A1J1IG28_9DIPT</name>